<evidence type="ECO:0000313" key="4">
    <source>
        <dbReference type="Proteomes" id="UP000431269"/>
    </source>
</evidence>
<accession>A0A6I6MML8</accession>
<gene>
    <name evidence="3" type="ORF">DSM104635_02784</name>
</gene>
<dbReference type="EMBL" id="CP047045">
    <property type="protein sequence ID" value="QGZ95929.1"/>
    <property type="molecule type" value="Genomic_DNA"/>
</dbReference>
<dbReference type="AlphaFoldDB" id="A0A6I6MML8"/>
<reference evidence="4" key="1">
    <citation type="submission" date="2019-12" db="EMBL/GenBank/DDBJ databases">
        <title>Complete genome of Terracaulis silvestris 0127_4.</title>
        <authorList>
            <person name="Vieira S."/>
            <person name="Riedel T."/>
            <person name="Sproer C."/>
            <person name="Pascual J."/>
            <person name="Boedeker C."/>
            <person name="Overmann J."/>
        </authorList>
    </citation>
    <scope>NUCLEOTIDE SEQUENCE [LARGE SCALE GENOMIC DNA]</scope>
    <source>
        <strain evidence="4">0127_4</strain>
    </source>
</reference>
<feature type="region of interest" description="Disordered" evidence="1">
    <location>
        <begin position="30"/>
        <end position="54"/>
    </location>
</feature>
<evidence type="ECO:0008006" key="5">
    <source>
        <dbReference type="Google" id="ProtNLM"/>
    </source>
</evidence>
<evidence type="ECO:0000256" key="1">
    <source>
        <dbReference type="SAM" id="MobiDB-lite"/>
    </source>
</evidence>
<name>A0A6I6MML8_9CAUL</name>
<dbReference type="RefSeq" id="WP_158766751.1">
    <property type="nucleotide sequence ID" value="NZ_CP047045.1"/>
</dbReference>
<sequence length="151" mass="15932">MKLSNLIARCAAAAISVALIACTDPGVTHPDPEAAEQVGEAEALPQALPPPSETTPRYVGLWATTQAGCENPAWRWRERQVSTQGEVSCDFSNVQLTNTGYAIAATCHAEGDTTTHNMQISFAESARAMMVADGPWSGPTSLVYCGALPPE</sequence>
<keyword evidence="4" id="KW-1185">Reference proteome</keyword>
<keyword evidence="2" id="KW-0732">Signal</keyword>
<dbReference type="PROSITE" id="PS51257">
    <property type="entry name" value="PROKAR_LIPOPROTEIN"/>
    <property type="match status" value="1"/>
</dbReference>
<organism evidence="3 4">
    <name type="scientific">Terricaulis silvestris</name>
    <dbReference type="NCBI Taxonomy" id="2686094"/>
    <lineage>
        <taxon>Bacteria</taxon>
        <taxon>Pseudomonadati</taxon>
        <taxon>Pseudomonadota</taxon>
        <taxon>Alphaproteobacteria</taxon>
        <taxon>Caulobacterales</taxon>
        <taxon>Caulobacteraceae</taxon>
        <taxon>Terricaulis</taxon>
    </lineage>
</organism>
<feature type="signal peptide" evidence="2">
    <location>
        <begin position="1"/>
        <end position="23"/>
    </location>
</feature>
<proteinExistence type="predicted"/>
<dbReference type="Proteomes" id="UP000431269">
    <property type="component" value="Chromosome"/>
</dbReference>
<evidence type="ECO:0000256" key="2">
    <source>
        <dbReference type="SAM" id="SignalP"/>
    </source>
</evidence>
<evidence type="ECO:0000313" key="3">
    <source>
        <dbReference type="EMBL" id="QGZ95929.1"/>
    </source>
</evidence>
<feature type="chain" id="PRO_5026021116" description="Protease inhibitor Inh" evidence="2">
    <location>
        <begin position="24"/>
        <end position="151"/>
    </location>
</feature>
<dbReference type="KEGG" id="tsv:DSM104635_02784"/>
<protein>
    <recommendedName>
        <fullName evidence="5">Protease inhibitor Inh</fullName>
    </recommendedName>
</protein>